<keyword evidence="8" id="KW-1185">Reference proteome</keyword>
<dbReference type="Gene3D" id="3.30.730.10">
    <property type="entry name" value="AP2/ERF domain"/>
    <property type="match status" value="1"/>
</dbReference>
<protein>
    <submittedName>
        <fullName evidence="7">AP2-like ethylene-responsive transcription factor SNZ</fullName>
    </submittedName>
</protein>
<dbReference type="SUPFAM" id="SSF54171">
    <property type="entry name" value="DNA-binding domain"/>
    <property type="match status" value="1"/>
</dbReference>
<dbReference type="GO" id="GO:0003677">
    <property type="term" value="F:DNA binding"/>
    <property type="evidence" value="ECO:0007669"/>
    <property type="project" value="UniProtKB-KW"/>
</dbReference>
<dbReference type="InterPro" id="IPR016177">
    <property type="entry name" value="DNA-bd_dom_sf"/>
</dbReference>
<proteinExistence type="predicted"/>
<reference evidence="7 8" key="1">
    <citation type="journal article" date="2017" name="Mol. Biol. Evol.">
        <title>The 4-celled Tetrabaena socialis nuclear genome reveals the essential components for genetic control of cell number at the origin of multicellularity in the volvocine lineage.</title>
        <authorList>
            <person name="Featherston J."/>
            <person name="Arakaki Y."/>
            <person name="Hanschen E.R."/>
            <person name="Ferris P.J."/>
            <person name="Michod R.E."/>
            <person name="Olson B.J.S.C."/>
            <person name="Nozaki H."/>
            <person name="Durand P.M."/>
        </authorList>
    </citation>
    <scope>NUCLEOTIDE SEQUENCE [LARGE SCALE GENOMIC DNA]</scope>
    <source>
        <strain evidence="7 8">NIES-571</strain>
    </source>
</reference>
<evidence type="ECO:0000313" key="8">
    <source>
        <dbReference type="Proteomes" id="UP000236333"/>
    </source>
</evidence>
<evidence type="ECO:0000259" key="6">
    <source>
        <dbReference type="PROSITE" id="PS51032"/>
    </source>
</evidence>
<sequence length="163" mass="17203">MNLLPAVRPDSSFSIGSSGPQMPGACSAGGVCFDWTTGRWQAGIAVLGRSVSLGAFATEESAARQYDKCALRIRGFQAWLNFPLGDYVEEADGSLVLDLRVDPAALEIVRHCLARINTAHPQPLQAAAELLGAGGYMRLMALISEAAAVLASADEMREPPPMG</sequence>
<gene>
    <name evidence="7" type="ORF">TSOC_009837</name>
</gene>
<name>A0A2J7ZUU2_9CHLO</name>
<dbReference type="SMART" id="SM00380">
    <property type="entry name" value="AP2"/>
    <property type="match status" value="1"/>
</dbReference>
<dbReference type="GO" id="GO:0003700">
    <property type="term" value="F:DNA-binding transcription factor activity"/>
    <property type="evidence" value="ECO:0007669"/>
    <property type="project" value="InterPro"/>
</dbReference>
<keyword evidence="2" id="KW-0805">Transcription regulation</keyword>
<dbReference type="InterPro" id="IPR001471">
    <property type="entry name" value="AP2/ERF_dom"/>
</dbReference>
<evidence type="ECO:0000256" key="2">
    <source>
        <dbReference type="ARBA" id="ARBA00023015"/>
    </source>
</evidence>
<evidence type="ECO:0000256" key="3">
    <source>
        <dbReference type="ARBA" id="ARBA00023125"/>
    </source>
</evidence>
<organism evidence="7 8">
    <name type="scientific">Tetrabaena socialis</name>
    <dbReference type="NCBI Taxonomy" id="47790"/>
    <lineage>
        <taxon>Eukaryota</taxon>
        <taxon>Viridiplantae</taxon>
        <taxon>Chlorophyta</taxon>
        <taxon>core chlorophytes</taxon>
        <taxon>Chlorophyceae</taxon>
        <taxon>CS clade</taxon>
        <taxon>Chlamydomonadales</taxon>
        <taxon>Tetrabaenaceae</taxon>
        <taxon>Tetrabaena</taxon>
    </lineage>
</organism>
<dbReference type="EMBL" id="PGGS01000431">
    <property type="protein sequence ID" value="PNH04047.1"/>
    <property type="molecule type" value="Genomic_DNA"/>
</dbReference>
<dbReference type="InterPro" id="IPR036955">
    <property type="entry name" value="AP2/ERF_dom_sf"/>
</dbReference>
<keyword evidence="3" id="KW-0238">DNA-binding</keyword>
<evidence type="ECO:0000256" key="5">
    <source>
        <dbReference type="ARBA" id="ARBA00023242"/>
    </source>
</evidence>
<dbReference type="OrthoDB" id="551818at2759"/>
<feature type="domain" description="AP2/ERF" evidence="6">
    <location>
        <begin position="21"/>
        <end position="83"/>
    </location>
</feature>
<comment type="caution">
    <text evidence="7">The sequence shown here is derived from an EMBL/GenBank/DDBJ whole genome shotgun (WGS) entry which is preliminary data.</text>
</comment>
<keyword evidence="4" id="KW-0804">Transcription</keyword>
<dbReference type="GO" id="GO:0005634">
    <property type="term" value="C:nucleus"/>
    <property type="evidence" value="ECO:0007669"/>
    <property type="project" value="UniProtKB-SubCell"/>
</dbReference>
<keyword evidence="5" id="KW-0539">Nucleus</keyword>
<comment type="subcellular location">
    <subcellularLocation>
        <location evidence="1">Nucleus</location>
    </subcellularLocation>
</comment>
<dbReference type="Proteomes" id="UP000236333">
    <property type="component" value="Unassembled WGS sequence"/>
</dbReference>
<evidence type="ECO:0000313" key="7">
    <source>
        <dbReference type="EMBL" id="PNH04047.1"/>
    </source>
</evidence>
<dbReference type="PROSITE" id="PS51032">
    <property type="entry name" value="AP2_ERF"/>
    <property type="match status" value="1"/>
</dbReference>
<evidence type="ECO:0000256" key="1">
    <source>
        <dbReference type="ARBA" id="ARBA00004123"/>
    </source>
</evidence>
<accession>A0A2J7ZUU2</accession>
<dbReference type="AlphaFoldDB" id="A0A2J7ZUU2"/>
<evidence type="ECO:0000256" key="4">
    <source>
        <dbReference type="ARBA" id="ARBA00023163"/>
    </source>
</evidence>